<dbReference type="PROSITE" id="PS00455">
    <property type="entry name" value="AMP_BINDING"/>
    <property type="match status" value="1"/>
</dbReference>
<dbReference type="InterPro" id="IPR000873">
    <property type="entry name" value="AMP-dep_synth/lig_dom"/>
</dbReference>
<dbReference type="PANTHER" id="PTHR43107:SF15">
    <property type="entry name" value="FATTY ACID TRANSPORT PROTEIN 3, ISOFORM A"/>
    <property type="match status" value="1"/>
</dbReference>
<evidence type="ECO:0000256" key="1">
    <source>
        <dbReference type="ARBA" id="ARBA00006432"/>
    </source>
</evidence>
<evidence type="ECO:0000256" key="3">
    <source>
        <dbReference type="ARBA" id="ARBA00022741"/>
    </source>
</evidence>
<keyword evidence="3" id="KW-0547">Nucleotide-binding</keyword>
<evidence type="ECO:0000313" key="8">
    <source>
        <dbReference type="Proteomes" id="UP000186040"/>
    </source>
</evidence>
<dbReference type="Pfam" id="PF13193">
    <property type="entry name" value="AMP-binding_C"/>
    <property type="match status" value="1"/>
</dbReference>
<evidence type="ECO:0000256" key="4">
    <source>
        <dbReference type="ARBA" id="ARBA00022840"/>
    </source>
</evidence>
<reference evidence="7 8" key="1">
    <citation type="submission" date="2016-10" db="EMBL/GenBank/DDBJ databases">
        <title>The Draft Genome Sequence of Actinokineospora bangkokensis 44EHWT reveals the biosynthetic pathway of antifungal compounds Thailandins with unusual extender unit butylmalonyl-CoA.</title>
        <authorList>
            <person name="Greule A."/>
            <person name="Intra B."/>
            <person name="Flemming S."/>
            <person name="Rommel M.G."/>
            <person name="Panbangred W."/>
            <person name="Bechthold A."/>
        </authorList>
    </citation>
    <scope>NUCLEOTIDE SEQUENCE [LARGE SCALE GENOMIC DNA]</scope>
    <source>
        <strain evidence="7 8">44EHW</strain>
    </source>
</reference>
<comment type="similarity">
    <text evidence="1">Belongs to the ATP-dependent AMP-binding enzyme family.</text>
</comment>
<dbReference type="GO" id="GO:0004467">
    <property type="term" value="F:long-chain fatty acid-CoA ligase activity"/>
    <property type="evidence" value="ECO:0007669"/>
    <property type="project" value="TreeGrafter"/>
</dbReference>
<protein>
    <submittedName>
        <fullName evidence="7">Long-chain-acyl-CoA synthetase</fullName>
    </submittedName>
</protein>
<dbReference type="EMBL" id="MKQR01000001">
    <property type="protein sequence ID" value="OLR95559.1"/>
    <property type="molecule type" value="Genomic_DNA"/>
</dbReference>
<feature type="domain" description="AMP-dependent synthetase/ligase" evidence="5">
    <location>
        <begin position="53"/>
        <end position="375"/>
    </location>
</feature>
<gene>
    <name evidence="7" type="ORF">BJP25_00250</name>
</gene>
<dbReference type="OrthoDB" id="2579187at2"/>
<dbReference type="InterPro" id="IPR025110">
    <property type="entry name" value="AMP-bd_C"/>
</dbReference>
<dbReference type="Proteomes" id="UP000186040">
    <property type="component" value="Unassembled WGS sequence"/>
</dbReference>
<dbReference type="STRING" id="1193682.BJP25_00250"/>
<feature type="domain" description="AMP-binding enzyme C-terminal" evidence="6">
    <location>
        <begin position="465"/>
        <end position="541"/>
    </location>
</feature>
<organism evidence="7 8">
    <name type="scientific">Actinokineospora bangkokensis</name>
    <dbReference type="NCBI Taxonomy" id="1193682"/>
    <lineage>
        <taxon>Bacteria</taxon>
        <taxon>Bacillati</taxon>
        <taxon>Actinomycetota</taxon>
        <taxon>Actinomycetes</taxon>
        <taxon>Pseudonocardiales</taxon>
        <taxon>Pseudonocardiaceae</taxon>
        <taxon>Actinokineospora</taxon>
    </lineage>
</organism>
<dbReference type="NCBIfam" id="NF006134">
    <property type="entry name" value="PRK08279.1"/>
    <property type="match status" value="1"/>
</dbReference>
<evidence type="ECO:0000313" key="7">
    <source>
        <dbReference type="EMBL" id="OLR95559.1"/>
    </source>
</evidence>
<dbReference type="InterPro" id="IPR020845">
    <property type="entry name" value="AMP-binding_CS"/>
</dbReference>
<dbReference type="GO" id="GO:0005524">
    <property type="term" value="F:ATP binding"/>
    <property type="evidence" value="ECO:0007669"/>
    <property type="project" value="UniProtKB-KW"/>
</dbReference>
<dbReference type="InterPro" id="IPR042099">
    <property type="entry name" value="ANL_N_sf"/>
</dbReference>
<evidence type="ECO:0000259" key="6">
    <source>
        <dbReference type="Pfam" id="PF13193"/>
    </source>
</evidence>
<comment type="caution">
    <text evidence="7">The sequence shown here is derived from an EMBL/GenBank/DDBJ whole genome shotgun (WGS) entry which is preliminary data.</text>
</comment>
<dbReference type="Pfam" id="PF00501">
    <property type="entry name" value="AMP-binding"/>
    <property type="match status" value="1"/>
</dbReference>
<keyword evidence="4" id="KW-0067">ATP-binding</keyword>
<dbReference type="Gene3D" id="3.40.50.12780">
    <property type="entry name" value="N-terminal domain of ligase-like"/>
    <property type="match status" value="1"/>
</dbReference>
<evidence type="ECO:0000259" key="5">
    <source>
        <dbReference type="Pfam" id="PF00501"/>
    </source>
</evidence>
<dbReference type="PANTHER" id="PTHR43107">
    <property type="entry name" value="LONG-CHAIN FATTY ACID TRANSPORT PROTEIN"/>
    <property type="match status" value="1"/>
</dbReference>
<dbReference type="GO" id="GO:0005324">
    <property type="term" value="F:long-chain fatty acid transmembrane transporter activity"/>
    <property type="evidence" value="ECO:0007669"/>
    <property type="project" value="TreeGrafter"/>
</dbReference>
<dbReference type="FunFam" id="3.30.300.30:FF:000002">
    <property type="entry name" value="Long-chain fatty acid transport protein 1"/>
    <property type="match status" value="1"/>
</dbReference>
<dbReference type="AlphaFoldDB" id="A0A1Q9LU84"/>
<accession>A0A1Q9LU84</accession>
<evidence type="ECO:0000256" key="2">
    <source>
        <dbReference type="ARBA" id="ARBA00022598"/>
    </source>
</evidence>
<dbReference type="SUPFAM" id="SSF56801">
    <property type="entry name" value="Acetyl-CoA synthetase-like"/>
    <property type="match status" value="1"/>
</dbReference>
<keyword evidence="2" id="KW-0436">Ligase</keyword>
<dbReference type="RefSeq" id="WP_075972689.1">
    <property type="nucleotide sequence ID" value="NZ_MKQR01000001.1"/>
</dbReference>
<sequence>MDAAEQQVARRVTITDFLRALPPMALDAPRMAAGALGLITTKPVTRESIGHIFQRIAGKHPDRAFLRFEGRTITYGEANAQVNRYASVLEANGVHPGRTVAVLAGNRPETLLAALAAVKLGAAAGMINTNQRGDVLDHSLRLLDAAVLVVGEEYRHALDGVETRGVIDLDSLDYGATTDQDPPGTERIMAGSTAFYIFTSGTTGLPKASAMSHMRWLKSMAGLGSMGVRLSSGDTLYCCLPLYHNNALTVSLSSVLAAGATIAIGKSFSASKFWDDVVRNQATAFCYIGELCRYLLNQPVREAERKHKVRVVVGNGLRPEIWDEFQQRFGIRRIAEFYGASECNLAFINALNIDRTAGICPLPYAVVQYDPDTGRAKRSDDGKLRKVKAGEVGLLLTKVTNRAPFDGYTDAEATEKKLVRGGFKDGDCWFDTGDLVRNQGFKHVAFVDRLGDTFRWKGENVATTEVEGAIGEHGDVEQAVVYGVSIPGTDGKAGMAAIKLHSGARFDGAAMAEHLAKRLPSYAVPLFIRVIDEVEQTSTFKSRKVDLRTEGYSEDVDDPMYVLREGEYVPAYAGYADEVAEGKVRV</sequence>
<dbReference type="GO" id="GO:0005886">
    <property type="term" value="C:plasma membrane"/>
    <property type="evidence" value="ECO:0007669"/>
    <property type="project" value="TreeGrafter"/>
</dbReference>
<dbReference type="Gene3D" id="3.30.300.30">
    <property type="match status" value="1"/>
</dbReference>
<dbReference type="InterPro" id="IPR045851">
    <property type="entry name" value="AMP-bd_C_sf"/>
</dbReference>
<proteinExistence type="inferred from homology"/>
<dbReference type="GO" id="GO:0044539">
    <property type="term" value="P:long-chain fatty acid import into cell"/>
    <property type="evidence" value="ECO:0007669"/>
    <property type="project" value="TreeGrafter"/>
</dbReference>
<name>A0A1Q9LU84_9PSEU</name>
<keyword evidence="8" id="KW-1185">Reference proteome</keyword>